<dbReference type="Proteomes" id="UP000092574">
    <property type="component" value="Chromosome"/>
</dbReference>
<protein>
    <recommendedName>
        <fullName evidence="3">Lipopolysaccharide biosynthesis protein</fullName>
    </recommendedName>
</protein>
<dbReference type="EMBL" id="CP015405">
    <property type="protein sequence ID" value="ANU74819.1"/>
    <property type="molecule type" value="Genomic_DNA"/>
</dbReference>
<organism evidence="1 2">
    <name type="scientific">Blautia pseudococcoides</name>
    <dbReference type="NCBI Taxonomy" id="1796616"/>
    <lineage>
        <taxon>Bacteria</taxon>
        <taxon>Bacillati</taxon>
        <taxon>Bacillota</taxon>
        <taxon>Clostridia</taxon>
        <taxon>Lachnospirales</taxon>
        <taxon>Lachnospiraceae</taxon>
        <taxon>Blautia</taxon>
    </lineage>
</organism>
<dbReference type="KEGG" id="byl:A4V09_03020"/>
<keyword evidence="2" id="KW-1185">Reference proteome</keyword>
<reference evidence="1" key="1">
    <citation type="submission" date="2017-04" db="EMBL/GenBank/DDBJ databases">
        <title>Complete Genome Sequences of Twelve Strains of a Stable Defined Moderately Diverse Mouse Microbiota 2 (sDMDMm2).</title>
        <authorList>
            <person name="Uchimura Y."/>
            <person name="Wyss M."/>
            <person name="Brugiroux S."/>
            <person name="Limenitakis J.P."/>
            <person name="Stecher B."/>
            <person name="McCoy K.D."/>
            <person name="Macpherson A.J."/>
        </authorList>
    </citation>
    <scope>NUCLEOTIDE SEQUENCE</scope>
    <source>
        <strain evidence="1">YL58</strain>
    </source>
</reference>
<evidence type="ECO:0000313" key="1">
    <source>
        <dbReference type="EMBL" id="ANU74819.1"/>
    </source>
</evidence>
<accession>A0A1C7I8D5</accession>
<gene>
    <name evidence="1" type="ORF">A4V09_03020</name>
</gene>
<dbReference type="RefSeq" id="WP_065541043.1">
    <property type="nucleotide sequence ID" value="NZ_CP015405.2"/>
</dbReference>
<proteinExistence type="predicted"/>
<dbReference type="OrthoDB" id="3251881at2"/>
<evidence type="ECO:0008006" key="3">
    <source>
        <dbReference type="Google" id="ProtNLM"/>
    </source>
</evidence>
<dbReference type="AlphaFoldDB" id="A0A1C7I8D5"/>
<sequence length="315" mass="38188">MEILIIKSDRNNFERYFIGKMKKSHVCVQGAYKIHTNIGYKLINGFIKKFNNFDISFLFGKWIKNLKKYDIIIIFDKIFEIDIKSLRIIDYICENKKNDCKVILWYWNIIMKPLDETLKDKVDIFSFDLRDCIKYKIFYNNQFYFLTNSNFENKIILYDLFFIGKNKQRIKEIEFIDEKFIKMGLRTYIKLLRDHKDEYILEKFHIKSKAKYKTILKLVSQSFCILEILQENQYGMSLRSLEALFCKKKLITNNKSIINEDFYNRNNIFIIGIDSWNNLKCFLDSPLVEISNDIVKKYSYENWLQYFIDWGINNE</sequence>
<name>A0A1C7I8D5_9FIRM</name>
<evidence type="ECO:0000313" key="2">
    <source>
        <dbReference type="Proteomes" id="UP000092574"/>
    </source>
</evidence>
<dbReference type="STRING" id="1796616.A4V09_03020"/>